<proteinExistence type="predicted"/>
<gene>
    <name evidence="4" type="ORF">C4900_02350</name>
</gene>
<organism evidence="4 5">
    <name type="scientific">Acidiferrobacter thiooxydans</name>
    <dbReference type="NCBI Taxonomy" id="163359"/>
    <lineage>
        <taxon>Bacteria</taxon>
        <taxon>Pseudomonadati</taxon>
        <taxon>Pseudomonadota</taxon>
        <taxon>Gammaproteobacteria</taxon>
        <taxon>Acidiferrobacterales</taxon>
        <taxon>Acidiferrobacteraceae</taxon>
        <taxon>Acidiferrobacter</taxon>
    </lineage>
</organism>
<dbReference type="CDD" id="cd01317">
    <property type="entry name" value="DHOase_IIa"/>
    <property type="match status" value="1"/>
</dbReference>
<dbReference type="PANTHER" id="PTHR43668">
    <property type="entry name" value="ALLANTOINASE"/>
    <property type="match status" value="1"/>
</dbReference>
<dbReference type="SUPFAM" id="SSF51556">
    <property type="entry name" value="Metallo-dependent hydrolases"/>
    <property type="match status" value="1"/>
</dbReference>
<dbReference type="GO" id="GO:0046872">
    <property type="term" value="F:metal ion binding"/>
    <property type="evidence" value="ECO:0007669"/>
    <property type="project" value="InterPro"/>
</dbReference>
<accession>A0A368HGW9</accession>
<keyword evidence="1" id="KW-0665">Pyrimidine biosynthesis</keyword>
<dbReference type="InterPro" id="IPR006680">
    <property type="entry name" value="Amidohydro-rel"/>
</dbReference>
<evidence type="ECO:0000256" key="1">
    <source>
        <dbReference type="ARBA" id="ARBA00022975"/>
    </source>
</evidence>
<dbReference type="SUPFAM" id="SSF51338">
    <property type="entry name" value="Composite domain of metallo-dependent hydrolases"/>
    <property type="match status" value="1"/>
</dbReference>
<dbReference type="Pfam" id="PF12890">
    <property type="entry name" value="DHOase"/>
    <property type="match status" value="1"/>
</dbReference>
<dbReference type="GO" id="GO:0004038">
    <property type="term" value="F:allantoinase activity"/>
    <property type="evidence" value="ECO:0007669"/>
    <property type="project" value="TreeGrafter"/>
</dbReference>
<evidence type="ECO:0000259" key="3">
    <source>
        <dbReference type="Pfam" id="PF12890"/>
    </source>
</evidence>
<dbReference type="OrthoDB" id="5687299at2"/>
<dbReference type="Pfam" id="PF01979">
    <property type="entry name" value="Amidohydro_1"/>
    <property type="match status" value="1"/>
</dbReference>
<dbReference type="RefSeq" id="WP_114282254.1">
    <property type="nucleotide sequence ID" value="NZ_PSYR01000001.1"/>
</dbReference>
<dbReference type="GO" id="GO:0004151">
    <property type="term" value="F:dihydroorotase activity"/>
    <property type="evidence" value="ECO:0007669"/>
    <property type="project" value="InterPro"/>
</dbReference>
<dbReference type="InterPro" id="IPR024403">
    <property type="entry name" value="DHOase_cat"/>
</dbReference>
<dbReference type="GO" id="GO:0005737">
    <property type="term" value="C:cytoplasm"/>
    <property type="evidence" value="ECO:0007669"/>
    <property type="project" value="TreeGrafter"/>
</dbReference>
<comment type="caution">
    <text evidence="4">The sequence shown here is derived from an EMBL/GenBank/DDBJ whole genome shotgun (WGS) entry which is preliminary data.</text>
</comment>
<feature type="domain" description="Amidohydrolase-related" evidence="2">
    <location>
        <begin position="284"/>
        <end position="421"/>
    </location>
</feature>
<dbReference type="GO" id="GO:0006221">
    <property type="term" value="P:pyrimidine nucleotide biosynthetic process"/>
    <property type="evidence" value="ECO:0007669"/>
    <property type="project" value="UniProtKB-KW"/>
</dbReference>
<dbReference type="Gene3D" id="3.20.20.140">
    <property type="entry name" value="Metal-dependent hydrolases"/>
    <property type="match status" value="1"/>
</dbReference>
<dbReference type="GO" id="GO:0006145">
    <property type="term" value="P:purine nucleobase catabolic process"/>
    <property type="evidence" value="ECO:0007669"/>
    <property type="project" value="TreeGrafter"/>
</dbReference>
<dbReference type="AlphaFoldDB" id="A0A368HGW9"/>
<evidence type="ECO:0000313" key="5">
    <source>
        <dbReference type="Proteomes" id="UP000253250"/>
    </source>
</evidence>
<dbReference type="InterPro" id="IPR011059">
    <property type="entry name" value="Metal-dep_hydrolase_composite"/>
</dbReference>
<sequence length="428" mass="45110">MNIAIIGGRILDPAHDVDATTSLFVQDGVIAGLGEAPSGFLPERTIDARGLVVCPGLVDLRARLREPGLEHKGTVQTETHAALAGGITQLCCPPDTDPVIDTAVAAQWLVDRARSCAGARVRPIGALTRALNGTHLADMHALRQAGCVGVGNALVPIKDSAVLRHALEYAAGIGLLVFLTPEDPWLSAPGVMHEGRIATRLGLAGIPESAETIEIARALMLIEEVGVRAHFCGISSARGAALIAEGKRRGLAITADTPIHQLYMTEDDVGIFDTNYRLRPPARTMADREALRAALAAGAIDALCSDHQPHEADAKERPFSDAEPGIAGLETLLPLTLRLVELNILTLKDALAAVTHRPAALLGIPGGTLGVGECADICLYDPEAVWTPTPSSVRTRGGNSPFYGTSLRGQVIATIHEGRIVYERPAPR</sequence>
<dbReference type="Proteomes" id="UP000253250">
    <property type="component" value="Unassembled WGS sequence"/>
</dbReference>
<evidence type="ECO:0000313" key="4">
    <source>
        <dbReference type="EMBL" id="RCN58643.1"/>
    </source>
</evidence>
<protein>
    <submittedName>
        <fullName evidence="4">Dihydroorotase</fullName>
    </submittedName>
</protein>
<feature type="domain" description="Dihydroorotase catalytic" evidence="3">
    <location>
        <begin position="51"/>
        <end position="236"/>
    </location>
</feature>
<dbReference type="Gene3D" id="2.30.40.10">
    <property type="entry name" value="Urease, subunit C, domain 1"/>
    <property type="match status" value="1"/>
</dbReference>
<dbReference type="InterPro" id="IPR032466">
    <property type="entry name" value="Metal_Hydrolase"/>
</dbReference>
<name>A0A368HGW9_9GAMM</name>
<dbReference type="PANTHER" id="PTHR43668:SF2">
    <property type="entry name" value="ALLANTOINASE"/>
    <property type="match status" value="1"/>
</dbReference>
<dbReference type="InterPro" id="IPR050138">
    <property type="entry name" value="DHOase/Allantoinase_Hydrolase"/>
</dbReference>
<keyword evidence="5" id="KW-1185">Reference proteome</keyword>
<dbReference type="NCBIfam" id="NF005791">
    <property type="entry name" value="PRK07627.1"/>
    <property type="match status" value="1"/>
</dbReference>
<reference evidence="4 5" key="1">
    <citation type="submission" date="2018-02" db="EMBL/GenBank/DDBJ databases">
        <title>Insights into the biology of acidophilic members of the Acidiferrobacteraceae family derived from comparative genomic analyses.</title>
        <authorList>
            <person name="Issotta F."/>
            <person name="Thyssen C."/>
            <person name="Mena C."/>
            <person name="Moya A."/>
            <person name="Bellenberg S."/>
            <person name="Sproer C."/>
            <person name="Covarrubias P.C."/>
            <person name="Sand W."/>
            <person name="Quatrini R."/>
            <person name="Vera M."/>
        </authorList>
    </citation>
    <scope>NUCLEOTIDE SEQUENCE [LARGE SCALE GENOMIC DNA]</scope>
    <source>
        <strain evidence="5">m-1</strain>
    </source>
</reference>
<dbReference type="NCBIfam" id="TIGR00857">
    <property type="entry name" value="pyrC_multi"/>
    <property type="match status" value="1"/>
</dbReference>
<evidence type="ECO:0000259" key="2">
    <source>
        <dbReference type="Pfam" id="PF01979"/>
    </source>
</evidence>
<dbReference type="EMBL" id="PSYR01000001">
    <property type="protein sequence ID" value="RCN58643.1"/>
    <property type="molecule type" value="Genomic_DNA"/>
</dbReference>
<dbReference type="InterPro" id="IPR004722">
    <property type="entry name" value="DHOase"/>
</dbReference>